<sequence>MKIAILVNPLIPVPPEQYGGIERIVYLLIKELQRNGHEVILYAHKNSQAGCKLIAYQESVNYGAKDFIKINALTAKIAFQDFDVLHTFGRMNNIALMMWSKIPKVVSYQLPPTISQVKKATKIAFKNTLYFTACSNFIARQINKFANVTTIYNGVNINEYQFNATVSADAPLVFLGRIQEEKGTSIAIQVARTTGRKLIIAGNIPAEETHKQYFSTKVKPFIDDVQISYIGPVNNFQKNELLGNSYALLMPVTWDEPFGIVMAEALACGTPVIGFNRGAIPEVVINGLNGFVCNTLTEMIAAVGHIPEVSRLTCRGTAEDRFNAVVLGKQYENLYRKAINRR</sequence>
<dbReference type="EMBL" id="CP001681">
    <property type="protein sequence ID" value="ACU06093.1"/>
    <property type="molecule type" value="Genomic_DNA"/>
</dbReference>
<dbReference type="KEGG" id="phe:Phep_3902"/>
<dbReference type="AlphaFoldDB" id="C6XVL8"/>
<evidence type="ECO:0000313" key="4">
    <source>
        <dbReference type="Proteomes" id="UP000000852"/>
    </source>
</evidence>
<dbReference type="Pfam" id="PF13439">
    <property type="entry name" value="Glyco_transf_4"/>
    <property type="match status" value="1"/>
</dbReference>
<dbReference type="RefSeq" id="WP_015809702.1">
    <property type="nucleotide sequence ID" value="NC_013061.1"/>
</dbReference>
<accession>C6XVL8</accession>
<proteinExistence type="predicted"/>
<dbReference type="STRING" id="485917.Phep_3902"/>
<reference evidence="3 4" key="1">
    <citation type="journal article" date="2009" name="Stand. Genomic Sci.">
        <title>Complete genome sequence of Pedobacter heparinus type strain (HIM 762-3).</title>
        <authorList>
            <person name="Han C."/>
            <person name="Spring S."/>
            <person name="Lapidus A."/>
            <person name="Del Rio T.G."/>
            <person name="Tice H."/>
            <person name="Copeland A."/>
            <person name="Cheng J.F."/>
            <person name="Lucas S."/>
            <person name="Chen F."/>
            <person name="Nolan M."/>
            <person name="Bruce D."/>
            <person name="Goodwin L."/>
            <person name="Pitluck S."/>
            <person name="Ivanova N."/>
            <person name="Mavromatis K."/>
            <person name="Mikhailova N."/>
            <person name="Pati A."/>
            <person name="Chen A."/>
            <person name="Palaniappan K."/>
            <person name="Land M."/>
            <person name="Hauser L."/>
            <person name="Chang Y.J."/>
            <person name="Jeffries C.C."/>
            <person name="Saunders E."/>
            <person name="Chertkov O."/>
            <person name="Brettin T."/>
            <person name="Goker M."/>
            <person name="Rohde M."/>
            <person name="Bristow J."/>
            <person name="Eisen J.A."/>
            <person name="Markowitz V."/>
            <person name="Hugenholtz P."/>
            <person name="Kyrpides N.C."/>
            <person name="Klenk H.P."/>
            <person name="Detter J.C."/>
        </authorList>
    </citation>
    <scope>NUCLEOTIDE SEQUENCE [LARGE SCALE GENOMIC DNA]</scope>
    <source>
        <strain evidence="4">ATCC 13125 / DSM 2366 / CIP 104194 / JCM 7457 / NBRC 12017 / NCIMB 9290 / NRRL B-14731 / HIM 762-3</strain>
    </source>
</reference>
<evidence type="ECO:0000259" key="2">
    <source>
        <dbReference type="Pfam" id="PF13439"/>
    </source>
</evidence>
<dbReference type="InterPro" id="IPR028098">
    <property type="entry name" value="Glyco_trans_4-like_N"/>
</dbReference>
<organism evidence="3 4">
    <name type="scientific">Pedobacter heparinus (strain ATCC 13125 / DSM 2366 / CIP 104194 / JCM 7457 / NBRC 12017 / NCIMB 9290 / NRRL B-14731 / HIM 762-3)</name>
    <dbReference type="NCBI Taxonomy" id="485917"/>
    <lineage>
        <taxon>Bacteria</taxon>
        <taxon>Pseudomonadati</taxon>
        <taxon>Bacteroidota</taxon>
        <taxon>Sphingobacteriia</taxon>
        <taxon>Sphingobacteriales</taxon>
        <taxon>Sphingobacteriaceae</taxon>
        <taxon>Pedobacter</taxon>
    </lineage>
</organism>
<dbReference type="eggNOG" id="COG0438">
    <property type="taxonomic scope" value="Bacteria"/>
</dbReference>
<dbReference type="InterPro" id="IPR050194">
    <property type="entry name" value="Glycosyltransferase_grp1"/>
</dbReference>
<keyword evidence="3" id="KW-0808">Transferase</keyword>
<gene>
    <name evidence="3" type="ordered locus">Phep_3902</name>
</gene>
<dbReference type="Pfam" id="PF00534">
    <property type="entry name" value="Glycos_transf_1"/>
    <property type="match status" value="1"/>
</dbReference>
<dbReference type="PANTHER" id="PTHR45947">
    <property type="entry name" value="SULFOQUINOVOSYL TRANSFERASE SQD2"/>
    <property type="match status" value="1"/>
</dbReference>
<dbReference type="PANTHER" id="PTHR45947:SF3">
    <property type="entry name" value="SULFOQUINOVOSYL TRANSFERASE SQD2"/>
    <property type="match status" value="1"/>
</dbReference>
<keyword evidence="4" id="KW-1185">Reference proteome</keyword>
<dbReference type="CDD" id="cd03802">
    <property type="entry name" value="GT4_AviGT4-like"/>
    <property type="match status" value="1"/>
</dbReference>
<feature type="domain" description="Glycosyl transferase family 1" evidence="1">
    <location>
        <begin position="172"/>
        <end position="295"/>
    </location>
</feature>
<name>C6XVL8_PEDHD</name>
<protein>
    <submittedName>
        <fullName evidence="3">Glycosyl transferase group 1</fullName>
    </submittedName>
</protein>
<dbReference type="GO" id="GO:0016757">
    <property type="term" value="F:glycosyltransferase activity"/>
    <property type="evidence" value="ECO:0007669"/>
    <property type="project" value="InterPro"/>
</dbReference>
<dbReference type="SUPFAM" id="SSF53756">
    <property type="entry name" value="UDP-Glycosyltransferase/glycogen phosphorylase"/>
    <property type="match status" value="1"/>
</dbReference>
<dbReference type="HOGENOM" id="CLU_042257_0_0_10"/>
<evidence type="ECO:0000259" key="1">
    <source>
        <dbReference type="Pfam" id="PF00534"/>
    </source>
</evidence>
<dbReference type="Gene3D" id="3.40.50.2000">
    <property type="entry name" value="Glycogen Phosphorylase B"/>
    <property type="match status" value="2"/>
</dbReference>
<dbReference type="InterPro" id="IPR001296">
    <property type="entry name" value="Glyco_trans_1"/>
</dbReference>
<evidence type="ECO:0000313" key="3">
    <source>
        <dbReference type="EMBL" id="ACU06093.1"/>
    </source>
</evidence>
<dbReference type="Proteomes" id="UP000000852">
    <property type="component" value="Chromosome"/>
</dbReference>
<feature type="domain" description="Glycosyltransferase subfamily 4-like N-terminal" evidence="2">
    <location>
        <begin position="18"/>
        <end position="158"/>
    </location>
</feature>
<dbReference type="CAZy" id="GT4">
    <property type="family name" value="Glycosyltransferase Family 4"/>
</dbReference>
<dbReference type="OrthoDB" id="9801573at2"/>